<keyword evidence="1" id="KW-0732">Signal</keyword>
<dbReference type="AlphaFoldDB" id="A0A4V1QXL0"/>
<dbReference type="RefSeq" id="WP_129490916.1">
    <property type="nucleotide sequence ID" value="NZ_SBAP01000010.1"/>
</dbReference>
<gene>
    <name evidence="2" type="ORF">EPT53_04870</name>
</gene>
<sequence length="366" mass="42819">MKKIVSLLLVTLLLFSCVSSDIRNSNTASGNNNHIAALSYLEKHLYKQAEKLDPEVLTNYQLAWNKGREYYASVIQQNLAKNPRDMLNYKENYYELYKSYFSLPQATKEKLPLIVAHKNELENSRKSLLASYVEYGDQLPSTGYQNRLHKYLIYKKAGDYALPTDIAVFQKLQQANFGLEKNIKVDILNAFDFYFKNSIQSKLENALLKEKLFSISHSGNYHLLFQVRIDNYQFLQSQPSFSSTTEYKTIKEPYDKVENGKIIKAYKEIRVPYQKLVYGKKSRLSYLCSYTLYDKEQNIVFQRSLPCHIEDSKTWHQYISLDFTHFIDLPKNEIEPASLSQEELIEKSFSPVIRALKRDMEALKKY</sequence>
<dbReference type="EMBL" id="SBAP01000010">
    <property type="protein sequence ID" value="RXZ70026.1"/>
    <property type="molecule type" value="Genomic_DNA"/>
</dbReference>
<reference evidence="2 3" key="1">
    <citation type="submission" date="2019-01" db="EMBL/GenBank/DDBJ databases">
        <title>Fusobacterium necrophorum Isolated From the Uterus of Dairy Cows.</title>
        <authorList>
            <person name="Francis A.M."/>
        </authorList>
    </citation>
    <scope>NUCLEOTIDE SEQUENCE [LARGE SCALE GENOMIC DNA]</scope>
    <source>
        <strain evidence="2 3">KG35</strain>
    </source>
</reference>
<feature type="chain" id="PRO_5020576121" description="Lipoprotein" evidence="1">
    <location>
        <begin position="21"/>
        <end position="366"/>
    </location>
</feature>
<proteinExistence type="predicted"/>
<dbReference type="Proteomes" id="UP000289216">
    <property type="component" value="Unassembled WGS sequence"/>
</dbReference>
<feature type="signal peptide" evidence="1">
    <location>
        <begin position="1"/>
        <end position="20"/>
    </location>
</feature>
<evidence type="ECO:0000313" key="3">
    <source>
        <dbReference type="Proteomes" id="UP000289216"/>
    </source>
</evidence>
<dbReference type="PROSITE" id="PS51257">
    <property type="entry name" value="PROKAR_LIPOPROTEIN"/>
    <property type="match status" value="1"/>
</dbReference>
<evidence type="ECO:0000256" key="1">
    <source>
        <dbReference type="SAM" id="SignalP"/>
    </source>
</evidence>
<comment type="caution">
    <text evidence="2">The sequence shown here is derived from an EMBL/GenBank/DDBJ whole genome shotgun (WGS) entry which is preliminary data.</text>
</comment>
<evidence type="ECO:0008006" key="4">
    <source>
        <dbReference type="Google" id="ProtNLM"/>
    </source>
</evidence>
<name>A0A4V1QXL0_9FUSO</name>
<accession>A0A4V1QXL0</accession>
<organism evidence="2 3">
    <name type="scientific">Fusobacterium necrophorum</name>
    <dbReference type="NCBI Taxonomy" id="859"/>
    <lineage>
        <taxon>Bacteria</taxon>
        <taxon>Fusobacteriati</taxon>
        <taxon>Fusobacteriota</taxon>
        <taxon>Fusobacteriia</taxon>
        <taxon>Fusobacteriales</taxon>
        <taxon>Fusobacteriaceae</taxon>
        <taxon>Fusobacterium</taxon>
    </lineage>
</organism>
<evidence type="ECO:0000313" key="2">
    <source>
        <dbReference type="EMBL" id="RXZ70026.1"/>
    </source>
</evidence>
<protein>
    <recommendedName>
        <fullName evidence="4">Lipoprotein</fullName>
    </recommendedName>
</protein>